<proteinExistence type="predicted"/>
<evidence type="ECO:0000313" key="1">
    <source>
        <dbReference type="EMBL" id="KAJ1200189.1"/>
    </source>
</evidence>
<dbReference type="AlphaFoldDB" id="A0AAV7VHL8"/>
<organism evidence="1 2">
    <name type="scientific">Pleurodeles waltl</name>
    <name type="common">Iberian ribbed newt</name>
    <dbReference type="NCBI Taxonomy" id="8319"/>
    <lineage>
        <taxon>Eukaryota</taxon>
        <taxon>Metazoa</taxon>
        <taxon>Chordata</taxon>
        <taxon>Craniata</taxon>
        <taxon>Vertebrata</taxon>
        <taxon>Euteleostomi</taxon>
        <taxon>Amphibia</taxon>
        <taxon>Batrachia</taxon>
        <taxon>Caudata</taxon>
        <taxon>Salamandroidea</taxon>
        <taxon>Salamandridae</taxon>
        <taxon>Pleurodelinae</taxon>
        <taxon>Pleurodeles</taxon>
    </lineage>
</organism>
<evidence type="ECO:0000313" key="2">
    <source>
        <dbReference type="Proteomes" id="UP001066276"/>
    </source>
</evidence>
<keyword evidence="2" id="KW-1185">Reference proteome</keyword>
<gene>
    <name evidence="1" type="ORF">NDU88_004016</name>
</gene>
<dbReference type="EMBL" id="JANPWB010000003">
    <property type="protein sequence ID" value="KAJ1200189.1"/>
    <property type="molecule type" value="Genomic_DNA"/>
</dbReference>
<reference evidence="1" key="1">
    <citation type="journal article" date="2022" name="bioRxiv">
        <title>Sequencing and chromosome-scale assembly of the giantPleurodeles waltlgenome.</title>
        <authorList>
            <person name="Brown T."/>
            <person name="Elewa A."/>
            <person name="Iarovenko S."/>
            <person name="Subramanian E."/>
            <person name="Araus A.J."/>
            <person name="Petzold A."/>
            <person name="Susuki M."/>
            <person name="Suzuki K.-i.T."/>
            <person name="Hayashi T."/>
            <person name="Toyoda A."/>
            <person name="Oliveira C."/>
            <person name="Osipova E."/>
            <person name="Leigh N.D."/>
            <person name="Simon A."/>
            <person name="Yun M.H."/>
        </authorList>
    </citation>
    <scope>NUCLEOTIDE SEQUENCE</scope>
    <source>
        <strain evidence="1">20211129_DDA</strain>
        <tissue evidence="1">Liver</tissue>
    </source>
</reference>
<comment type="caution">
    <text evidence="1">The sequence shown here is derived from an EMBL/GenBank/DDBJ whole genome shotgun (WGS) entry which is preliminary data.</text>
</comment>
<dbReference type="Proteomes" id="UP001066276">
    <property type="component" value="Chromosome 2_1"/>
</dbReference>
<protein>
    <submittedName>
        <fullName evidence="1">Uncharacterized protein</fullName>
    </submittedName>
</protein>
<accession>A0AAV7VHL8</accession>
<sequence>MGLLRSSSARSAGRYPLDRRVLTILSLRTSPPIKPPHFWRRSHSPALGHHLIFGGDTAITGPASPPLSAPLGPSAGSPLGAQLECWRTADRCTLPVLPVLLRQQVLGWVGEEEF</sequence>
<name>A0AAV7VHL8_PLEWA</name>